<feature type="compositionally biased region" description="Low complexity" evidence="1">
    <location>
        <begin position="73"/>
        <end position="89"/>
    </location>
</feature>
<evidence type="ECO:0000313" key="3">
    <source>
        <dbReference type="Proteomes" id="UP000574390"/>
    </source>
</evidence>
<dbReference type="EMBL" id="JABANM010011227">
    <property type="protein sequence ID" value="KAF4738036.1"/>
    <property type="molecule type" value="Genomic_DNA"/>
</dbReference>
<feature type="region of interest" description="Disordered" evidence="1">
    <location>
        <begin position="246"/>
        <end position="291"/>
    </location>
</feature>
<feature type="compositionally biased region" description="Low complexity" evidence="1">
    <location>
        <begin position="252"/>
        <end position="278"/>
    </location>
</feature>
<feature type="compositionally biased region" description="Low complexity" evidence="1">
    <location>
        <begin position="15"/>
        <end position="39"/>
    </location>
</feature>
<evidence type="ECO:0000313" key="2">
    <source>
        <dbReference type="EMBL" id="KAF4738036.1"/>
    </source>
</evidence>
<sequence length="291" mass="31044">KLSMDVESGPATDEPLPSSSALCSPSTDSSSPSSGSAAANLTEGSSTDEEEGVGPQSSTTTTTSLQLAGLDCSSGDSGNTSSLESSSLNVSSVNVDAVLASAAAMVASPSHTVRRAKSPPAFHGYSEEVVRAELALRDATLQDLQRGLAMKTAEVRRLEAERDSLVEELGKERAVGERAQRMEAEAQRQLQEYKMDSETTLSSLQSRVQTLTESLRLSEERCAELEGHGMRYKALNDDVRRLTKELEEARETSSTSAASLHKLAAEMSSQAEALSQAQAERDLARRDRDAM</sequence>
<feature type="non-terminal residue" evidence="2">
    <location>
        <position position="1"/>
    </location>
</feature>
<feature type="region of interest" description="Disordered" evidence="1">
    <location>
        <begin position="1"/>
        <end position="89"/>
    </location>
</feature>
<comment type="caution">
    <text evidence="2">The sequence shown here is derived from an EMBL/GenBank/DDBJ whole genome shotgun (WGS) entry which is preliminary data.</text>
</comment>
<proteinExistence type="predicted"/>
<feature type="compositionally biased region" description="Basic and acidic residues" evidence="1">
    <location>
        <begin position="279"/>
        <end position="291"/>
    </location>
</feature>
<dbReference type="AlphaFoldDB" id="A0A7J6T0S9"/>
<name>A0A7J6T0S9_PEROL</name>
<reference evidence="2 3" key="1">
    <citation type="submission" date="2020-04" db="EMBL/GenBank/DDBJ databases">
        <title>Perkinsus olseni comparative genomics.</title>
        <authorList>
            <person name="Bogema D.R."/>
        </authorList>
    </citation>
    <scope>NUCLEOTIDE SEQUENCE [LARGE SCALE GENOMIC DNA]</scope>
    <source>
        <strain evidence="2">ATCC PRA-205</strain>
    </source>
</reference>
<gene>
    <name evidence="2" type="ORF">FOZ62_008337</name>
</gene>
<dbReference type="Proteomes" id="UP000574390">
    <property type="component" value="Unassembled WGS sequence"/>
</dbReference>
<organism evidence="2 3">
    <name type="scientific">Perkinsus olseni</name>
    <name type="common">Perkinsus atlanticus</name>
    <dbReference type="NCBI Taxonomy" id="32597"/>
    <lineage>
        <taxon>Eukaryota</taxon>
        <taxon>Sar</taxon>
        <taxon>Alveolata</taxon>
        <taxon>Perkinsozoa</taxon>
        <taxon>Perkinsea</taxon>
        <taxon>Perkinsida</taxon>
        <taxon>Perkinsidae</taxon>
        <taxon>Perkinsus</taxon>
    </lineage>
</organism>
<feature type="non-terminal residue" evidence="2">
    <location>
        <position position="291"/>
    </location>
</feature>
<evidence type="ECO:0000256" key="1">
    <source>
        <dbReference type="SAM" id="MobiDB-lite"/>
    </source>
</evidence>
<protein>
    <submittedName>
        <fullName evidence="2">Uncharacterized protein</fullName>
    </submittedName>
</protein>
<accession>A0A7J6T0S9</accession>